<feature type="transmembrane region" description="Helical" evidence="1">
    <location>
        <begin position="141"/>
        <end position="162"/>
    </location>
</feature>
<evidence type="ECO:0000256" key="1">
    <source>
        <dbReference type="SAM" id="Phobius"/>
    </source>
</evidence>
<evidence type="ECO:0000313" key="2">
    <source>
        <dbReference type="EMBL" id="KAK7067125.1"/>
    </source>
</evidence>
<feature type="non-terminal residue" evidence="2">
    <location>
        <position position="170"/>
    </location>
</feature>
<evidence type="ECO:0000313" key="3">
    <source>
        <dbReference type="Proteomes" id="UP001381693"/>
    </source>
</evidence>
<dbReference type="EMBL" id="JAXCGZ010018921">
    <property type="protein sequence ID" value="KAK7067125.1"/>
    <property type="molecule type" value="Genomic_DNA"/>
</dbReference>
<keyword evidence="1" id="KW-0812">Transmembrane</keyword>
<comment type="caution">
    <text evidence="2">The sequence shown here is derived from an EMBL/GenBank/DDBJ whole genome shotgun (WGS) entry which is preliminary data.</text>
</comment>
<keyword evidence="1" id="KW-0472">Membrane</keyword>
<name>A0AAN8WJ19_HALRR</name>
<dbReference type="AlphaFoldDB" id="A0AAN8WJ19"/>
<dbReference type="Proteomes" id="UP001381693">
    <property type="component" value="Unassembled WGS sequence"/>
</dbReference>
<proteinExistence type="predicted"/>
<gene>
    <name evidence="2" type="ORF">SK128_018196</name>
</gene>
<sequence>MAESYENMSRMLEEYISQTKEGSVRNSEDNRNIKSYNDESGKIVSYWQQKNGELEKFTCGLQDSKFITNINSHKDHIICMKDWGSVDMKKICHLLLQLNNSQRHFNDYFSRPIIVTLLFSIAGMTVFIFMATTGVAFCQTYFQSAGMIICIQNFMMILFLCLSPEKVLRQ</sequence>
<feature type="transmembrane region" description="Helical" evidence="1">
    <location>
        <begin position="113"/>
        <end position="135"/>
    </location>
</feature>
<protein>
    <submittedName>
        <fullName evidence="2">Uncharacterized protein</fullName>
    </submittedName>
</protein>
<reference evidence="2 3" key="1">
    <citation type="submission" date="2023-11" db="EMBL/GenBank/DDBJ databases">
        <title>Halocaridina rubra genome assembly.</title>
        <authorList>
            <person name="Smith C."/>
        </authorList>
    </citation>
    <scope>NUCLEOTIDE SEQUENCE [LARGE SCALE GENOMIC DNA]</scope>
    <source>
        <strain evidence="2">EP-1</strain>
        <tissue evidence="2">Whole</tissue>
    </source>
</reference>
<accession>A0AAN8WJ19</accession>
<keyword evidence="3" id="KW-1185">Reference proteome</keyword>
<organism evidence="2 3">
    <name type="scientific">Halocaridina rubra</name>
    <name type="common">Hawaiian red shrimp</name>
    <dbReference type="NCBI Taxonomy" id="373956"/>
    <lineage>
        <taxon>Eukaryota</taxon>
        <taxon>Metazoa</taxon>
        <taxon>Ecdysozoa</taxon>
        <taxon>Arthropoda</taxon>
        <taxon>Crustacea</taxon>
        <taxon>Multicrustacea</taxon>
        <taxon>Malacostraca</taxon>
        <taxon>Eumalacostraca</taxon>
        <taxon>Eucarida</taxon>
        <taxon>Decapoda</taxon>
        <taxon>Pleocyemata</taxon>
        <taxon>Caridea</taxon>
        <taxon>Atyoidea</taxon>
        <taxon>Atyidae</taxon>
        <taxon>Halocaridina</taxon>
    </lineage>
</organism>
<keyword evidence="1" id="KW-1133">Transmembrane helix</keyword>